<comment type="caution">
    <text evidence="3">The sequence shown here is derived from an EMBL/GenBank/DDBJ whole genome shotgun (WGS) entry which is preliminary data.</text>
</comment>
<dbReference type="EMBL" id="JAUSQU010000001">
    <property type="protein sequence ID" value="MDP9849628.1"/>
    <property type="molecule type" value="Genomic_DNA"/>
</dbReference>
<name>A0ABT9QSD9_9ACTN</name>
<reference evidence="3 4" key="1">
    <citation type="submission" date="2023-07" db="EMBL/GenBank/DDBJ databases">
        <title>Sequencing the genomes of 1000 actinobacteria strains.</title>
        <authorList>
            <person name="Klenk H.-P."/>
        </authorList>
    </citation>
    <scope>NUCLEOTIDE SEQUENCE [LARGE SCALE GENOMIC DNA]</scope>
    <source>
        <strain evidence="3 4">DSM 46740</strain>
    </source>
</reference>
<dbReference type="InterPro" id="IPR032466">
    <property type="entry name" value="Metal_Hydrolase"/>
</dbReference>
<feature type="domain" description="Amidohydrolase-related" evidence="2">
    <location>
        <begin position="95"/>
        <end position="324"/>
    </location>
</feature>
<protein>
    <submittedName>
        <fullName evidence="3">Aminocarboxymuconate-semialdehyde decarboxylase</fullName>
        <ecNumber evidence="3">4.1.1.45</ecNumber>
    </submittedName>
</protein>
<evidence type="ECO:0000256" key="1">
    <source>
        <dbReference type="ARBA" id="ARBA00023239"/>
    </source>
</evidence>
<organism evidence="3 4">
    <name type="scientific">Streptosporangium lutulentum</name>
    <dbReference type="NCBI Taxonomy" id="1461250"/>
    <lineage>
        <taxon>Bacteria</taxon>
        <taxon>Bacillati</taxon>
        <taxon>Actinomycetota</taxon>
        <taxon>Actinomycetes</taxon>
        <taxon>Streptosporangiales</taxon>
        <taxon>Streptosporangiaceae</taxon>
        <taxon>Streptosporangium</taxon>
    </lineage>
</organism>
<dbReference type="Proteomes" id="UP001225356">
    <property type="component" value="Unassembled WGS sequence"/>
</dbReference>
<evidence type="ECO:0000259" key="2">
    <source>
        <dbReference type="Pfam" id="PF04909"/>
    </source>
</evidence>
<sequence length="348" mass="37589">MSTKTIDFHAHHIGVDAVERIRDEGAGHGVRLVTDQAATRIEVAGRPSGQPLFPRLSDVEARLSWMDAERIDVQLVSSWMDLAGYDLDGPDGAWFARVQNDSVAALAAAHPDRFRASATVPLQRPDLAVRELRRAVTDLGHEAVQIGARVNDLGLDDESLDVFWDAVEEFGIPVTVHPGGSDVPERLRRLFLNNLVGNPSETTFAAAAFLLGGVLERHPRLRVMLVHGGGFVPYQIGRLDRGFVAAPPAVRPRGAFGPRLLLDRLYFDTVVHDDGALRYLLDFAGPDHVVLGSDYPFAMGLDHPVGALDAAGLDRPEREAVLRGAGLLGEVSGASRSIPSAPPLRARG</sequence>
<dbReference type="PANTHER" id="PTHR21240:SF28">
    <property type="entry name" value="ISO-OROTATE DECARBOXYLASE (EUROFUNG)"/>
    <property type="match status" value="1"/>
</dbReference>
<gene>
    <name evidence="3" type="ORF">J2853_008839</name>
</gene>
<dbReference type="GO" id="GO:0001760">
    <property type="term" value="F:aminocarboxymuconate-semialdehyde decarboxylase activity"/>
    <property type="evidence" value="ECO:0007669"/>
    <property type="project" value="UniProtKB-EC"/>
</dbReference>
<evidence type="ECO:0000313" key="4">
    <source>
        <dbReference type="Proteomes" id="UP001225356"/>
    </source>
</evidence>
<dbReference type="PANTHER" id="PTHR21240">
    <property type="entry name" value="2-AMINO-3-CARBOXYLMUCONATE-6-SEMIALDEHYDE DECARBOXYLASE"/>
    <property type="match status" value="1"/>
</dbReference>
<dbReference type="RefSeq" id="WP_307567579.1">
    <property type="nucleotide sequence ID" value="NZ_JAUSQU010000001.1"/>
</dbReference>
<keyword evidence="1 3" id="KW-0456">Lyase</keyword>
<dbReference type="Pfam" id="PF04909">
    <property type="entry name" value="Amidohydro_2"/>
    <property type="match status" value="1"/>
</dbReference>
<keyword evidence="4" id="KW-1185">Reference proteome</keyword>
<dbReference type="InterPro" id="IPR006680">
    <property type="entry name" value="Amidohydro-rel"/>
</dbReference>
<dbReference type="SUPFAM" id="SSF51556">
    <property type="entry name" value="Metallo-dependent hydrolases"/>
    <property type="match status" value="1"/>
</dbReference>
<dbReference type="InterPro" id="IPR032465">
    <property type="entry name" value="ACMSD"/>
</dbReference>
<accession>A0ABT9QSD9</accession>
<dbReference type="Gene3D" id="3.20.20.140">
    <property type="entry name" value="Metal-dependent hydrolases"/>
    <property type="match status" value="1"/>
</dbReference>
<dbReference type="EC" id="4.1.1.45" evidence="3"/>
<proteinExistence type="predicted"/>
<evidence type="ECO:0000313" key="3">
    <source>
        <dbReference type="EMBL" id="MDP9849628.1"/>
    </source>
</evidence>